<organism evidence="1 2">
    <name type="scientific">Ajellomyces capsulatus (strain H143)</name>
    <name type="common">Darling's disease fungus</name>
    <name type="synonym">Histoplasma capsulatum</name>
    <dbReference type="NCBI Taxonomy" id="544712"/>
    <lineage>
        <taxon>Eukaryota</taxon>
        <taxon>Fungi</taxon>
        <taxon>Dikarya</taxon>
        <taxon>Ascomycota</taxon>
        <taxon>Pezizomycotina</taxon>
        <taxon>Eurotiomycetes</taxon>
        <taxon>Eurotiomycetidae</taxon>
        <taxon>Onygenales</taxon>
        <taxon>Ajellomycetaceae</taxon>
        <taxon>Histoplasma</taxon>
    </lineage>
</organism>
<evidence type="ECO:0000313" key="2">
    <source>
        <dbReference type="Proteomes" id="UP000002624"/>
    </source>
</evidence>
<reference evidence="2" key="1">
    <citation type="submission" date="2009-05" db="EMBL/GenBank/DDBJ databases">
        <title>The genome sequence of Ajellomyces capsulatus strain H143.</title>
        <authorList>
            <person name="Champion M."/>
            <person name="Cuomo C.A."/>
            <person name="Ma L.-J."/>
            <person name="Henn M.R."/>
            <person name="Sil A."/>
            <person name="Goldman B."/>
            <person name="Young S.K."/>
            <person name="Kodira C.D."/>
            <person name="Zeng Q."/>
            <person name="Koehrsen M."/>
            <person name="Alvarado L."/>
            <person name="Berlin A.M."/>
            <person name="Borenstein D."/>
            <person name="Chen Z."/>
            <person name="Engels R."/>
            <person name="Freedman E."/>
            <person name="Gellesch M."/>
            <person name="Goldberg J."/>
            <person name="Griggs A."/>
            <person name="Gujja S."/>
            <person name="Heiman D.I."/>
            <person name="Hepburn T.A."/>
            <person name="Howarth C."/>
            <person name="Jen D."/>
            <person name="Larson L."/>
            <person name="Lewis B."/>
            <person name="Mehta T."/>
            <person name="Park D."/>
            <person name="Pearson M."/>
            <person name="Roberts A."/>
            <person name="Saif S."/>
            <person name="Shea T.D."/>
            <person name="Shenoy N."/>
            <person name="Sisk P."/>
            <person name="Stolte C."/>
            <person name="Sykes S."/>
            <person name="Walk T."/>
            <person name="White J."/>
            <person name="Yandava C."/>
            <person name="Klein B."/>
            <person name="McEwen J.G."/>
            <person name="Puccia R."/>
            <person name="Goldman G.H."/>
            <person name="Felipe M.S."/>
            <person name="Nino-Vega G."/>
            <person name="San-Blas G."/>
            <person name="Taylor J.W."/>
            <person name="Mendoza L."/>
            <person name="Galagan J.E."/>
            <person name="Nusbaum C."/>
            <person name="Birren B.W."/>
        </authorList>
    </citation>
    <scope>NUCLEOTIDE SEQUENCE [LARGE SCALE GENOMIC DNA]</scope>
    <source>
        <strain evidence="2">H143</strain>
    </source>
</reference>
<dbReference type="VEuPathDB" id="FungiDB:HCDG_07778"/>
<gene>
    <name evidence="1" type="ORF">HCDG_07778</name>
</gene>
<dbReference type="AlphaFoldDB" id="C6HNJ7"/>
<dbReference type="HOGENOM" id="CLU_1261187_0_0_1"/>
<accession>C6HNJ7</accession>
<proteinExistence type="predicted"/>
<protein>
    <submittedName>
        <fullName evidence="1">Uncharacterized protein</fullName>
    </submittedName>
</protein>
<sequence length="219" mass="24535">MGDVGMHTNHLHRFISVNASAQTLRDIELCRMIPNSPPFDNFQLNDDPILRHTESPVLQLELLPRIQKPHFKSPQPWPPPSRPTPLVPTMLQYSFADHGKNKVDLLCALPLSSLSSAAYRGEGVRRSYGRIEHLLEHRAILTAFGFRPPCSKRSDEDPDRGGTRRLISISSLKPYERSTGSGGSCSFTGFQLTSECRERILRSRQAGKAGALKHRTART</sequence>
<dbReference type="Proteomes" id="UP000002624">
    <property type="component" value="Unassembled WGS sequence"/>
</dbReference>
<dbReference type="EMBL" id="GG692432">
    <property type="protein sequence ID" value="EER38043.1"/>
    <property type="molecule type" value="Genomic_DNA"/>
</dbReference>
<evidence type="ECO:0000313" key="1">
    <source>
        <dbReference type="EMBL" id="EER38043.1"/>
    </source>
</evidence>
<name>C6HNJ7_AJECH</name>